<evidence type="ECO:0000256" key="1">
    <source>
        <dbReference type="SAM" id="MobiDB-lite"/>
    </source>
</evidence>
<protein>
    <submittedName>
        <fullName evidence="3">Uncharacterized protein</fullName>
    </submittedName>
</protein>
<dbReference type="Proteomes" id="UP001063166">
    <property type="component" value="Unassembled WGS sequence"/>
</dbReference>
<sequence length="254" mass="28590">MAPVNPGDPQQSPRPQPIGNMPLIILFTTCTMCALFILWRRADSFRQVVSHQLKTITRPEGRIRLSVDDGPPAREFLEDDYDDDHEPLPSPPPHGPVKGRGLINVDAYDAEVPIAGTSKLAANDRSQHLQQFHRSELLTPTPKLCILQSGILRHSRWSRSGNSFLKASAHEFEASQKLRRWKAQPSHSDIGTQDDRYIASARKNFRTPTSHITPRFYSYAVHHRGPCQEFHITAVVKDRRGLSRPGRGRAGKSV</sequence>
<dbReference type="EMBL" id="BRPK01000017">
    <property type="protein sequence ID" value="GLB44508.1"/>
    <property type="molecule type" value="Genomic_DNA"/>
</dbReference>
<feature type="compositionally biased region" description="Basic and acidic residues" evidence="1">
    <location>
        <begin position="63"/>
        <end position="76"/>
    </location>
</feature>
<name>A0A9P3PZQ4_LYOSH</name>
<dbReference type="OrthoDB" id="3198959at2759"/>
<feature type="transmembrane region" description="Helical" evidence="2">
    <location>
        <begin position="20"/>
        <end position="39"/>
    </location>
</feature>
<evidence type="ECO:0000256" key="2">
    <source>
        <dbReference type="SAM" id="Phobius"/>
    </source>
</evidence>
<gene>
    <name evidence="3" type="ORF">LshimejAT787_1701350</name>
</gene>
<reference evidence="3" key="1">
    <citation type="submission" date="2022-07" db="EMBL/GenBank/DDBJ databases">
        <title>The genome of Lyophyllum shimeji provides insight into the initial evolution of ectomycorrhizal fungal genome.</title>
        <authorList>
            <person name="Kobayashi Y."/>
            <person name="Shibata T."/>
            <person name="Hirakawa H."/>
            <person name="Shigenobu S."/>
            <person name="Nishiyama T."/>
            <person name="Yamada A."/>
            <person name="Hasebe M."/>
            <person name="Kawaguchi M."/>
        </authorList>
    </citation>
    <scope>NUCLEOTIDE SEQUENCE</scope>
    <source>
        <strain evidence="3">AT787</strain>
    </source>
</reference>
<organism evidence="3 4">
    <name type="scientific">Lyophyllum shimeji</name>
    <name type="common">Hon-shimeji</name>
    <name type="synonym">Tricholoma shimeji</name>
    <dbReference type="NCBI Taxonomy" id="47721"/>
    <lineage>
        <taxon>Eukaryota</taxon>
        <taxon>Fungi</taxon>
        <taxon>Dikarya</taxon>
        <taxon>Basidiomycota</taxon>
        <taxon>Agaricomycotina</taxon>
        <taxon>Agaricomycetes</taxon>
        <taxon>Agaricomycetidae</taxon>
        <taxon>Agaricales</taxon>
        <taxon>Tricholomatineae</taxon>
        <taxon>Lyophyllaceae</taxon>
        <taxon>Lyophyllum</taxon>
    </lineage>
</organism>
<dbReference type="AlphaFoldDB" id="A0A9P3PZQ4"/>
<feature type="region of interest" description="Disordered" evidence="1">
    <location>
        <begin position="63"/>
        <end position="97"/>
    </location>
</feature>
<keyword evidence="2" id="KW-1133">Transmembrane helix</keyword>
<keyword evidence="2" id="KW-0472">Membrane</keyword>
<comment type="caution">
    <text evidence="3">The sequence shown here is derived from an EMBL/GenBank/DDBJ whole genome shotgun (WGS) entry which is preliminary data.</text>
</comment>
<keyword evidence="2" id="KW-0812">Transmembrane</keyword>
<evidence type="ECO:0000313" key="4">
    <source>
        <dbReference type="Proteomes" id="UP001063166"/>
    </source>
</evidence>
<proteinExistence type="predicted"/>
<keyword evidence="4" id="KW-1185">Reference proteome</keyword>
<evidence type="ECO:0000313" key="3">
    <source>
        <dbReference type="EMBL" id="GLB44508.1"/>
    </source>
</evidence>
<accession>A0A9P3PZQ4</accession>